<feature type="region of interest" description="Disordered" evidence="1">
    <location>
        <begin position="1"/>
        <end position="25"/>
    </location>
</feature>
<comment type="caution">
    <text evidence="2">The sequence shown here is derived from an EMBL/GenBank/DDBJ whole genome shotgun (WGS) entry which is preliminary data.</text>
</comment>
<feature type="compositionally biased region" description="Polar residues" evidence="1">
    <location>
        <begin position="127"/>
        <end position="137"/>
    </location>
</feature>
<dbReference type="EMBL" id="LYXU01000004">
    <property type="protein sequence ID" value="OBS17840.1"/>
    <property type="molecule type" value="Genomic_DNA"/>
</dbReference>
<keyword evidence="3" id="KW-1185">Reference proteome</keyword>
<accession>A0A1B8ABH9</accession>
<sequence>MASNGENSDDSKHLAKMTALKNTKATLEAKKSRLEAELEANEIALEAINTALETFVAVPPNETNDSGGSTATPNSVPVPPQTLGRTGQNGDSRDANTWAPGRGRGRDRRSPHRGGSGPGSYAGVSKSLKSQVASTVPNIGMAVHNNPDTNNRAMVNTFNPSGDQTNATSPHTDAGGAAALNNDSRHYKSVVDQVKAESQCDSVLSIVQPVDDRTRCILKIQEMDRHVESAMKEVDRLRRKDDVAGSNRWNKPGRRRGRF</sequence>
<evidence type="ECO:0000313" key="3">
    <source>
        <dbReference type="Proteomes" id="UP000091967"/>
    </source>
</evidence>
<dbReference type="AlphaFoldDB" id="A0A1B8ABH9"/>
<gene>
    <name evidence="2" type="ORF">FPOA_09569</name>
</gene>
<feature type="region of interest" description="Disordered" evidence="1">
    <location>
        <begin position="58"/>
        <end position="180"/>
    </location>
</feature>
<evidence type="ECO:0000256" key="1">
    <source>
        <dbReference type="SAM" id="MobiDB-lite"/>
    </source>
</evidence>
<reference evidence="2 3" key="1">
    <citation type="submission" date="2016-06" db="EMBL/GenBank/DDBJ databases">
        <title>Living apart together: crosstalk between the core and supernumerary genomes in a fungal plant pathogen.</title>
        <authorList>
            <person name="Vanheule A."/>
            <person name="Audenaert K."/>
            <person name="Warris S."/>
            <person name="Van De Geest H."/>
            <person name="Schijlen E."/>
            <person name="Hofte M."/>
            <person name="De Saeger S."/>
            <person name="Haesaert G."/>
            <person name="Waalwijk C."/>
            <person name="Van Der Lee T."/>
        </authorList>
    </citation>
    <scope>NUCLEOTIDE SEQUENCE [LARGE SCALE GENOMIC DNA]</scope>
    <source>
        <strain evidence="2 3">2516</strain>
    </source>
</reference>
<proteinExistence type="predicted"/>
<protein>
    <submittedName>
        <fullName evidence="2">Uncharacterized protein</fullName>
    </submittedName>
</protein>
<feature type="compositionally biased region" description="Basic residues" evidence="1">
    <location>
        <begin position="103"/>
        <end position="112"/>
    </location>
</feature>
<dbReference type="Proteomes" id="UP000091967">
    <property type="component" value="Unassembled WGS sequence"/>
</dbReference>
<feature type="compositionally biased region" description="Polar residues" evidence="1">
    <location>
        <begin position="61"/>
        <end position="75"/>
    </location>
</feature>
<evidence type="ECO:0000313" key="2">
    <source>
        <dbReference type="EMBL" id="OBS17840.1"/>
    </source>
</evidence>
<organism evidence="2 3">
    <name type="scientific">Fusarium poae</name>
    <dbReference type="NCBI Taxonomy" id="36050"/>
    <lineage>
        <taxon>Eukaryota</taxon>
        <taxon>Fungi</taxon>
        <taxon>Dikarya</taxon>
        <taxon>Ascomycota</taxon>
        <taxon>Pezizomycotina</taxon>
        <taxon>Sordariomycetes</taxon>
        <taxon>Hypocreomycetidae</taxon>
        <taxon>Hypocreales</taxon>
        <taxon>Nectriaceae</taxon>
        <taxon>Fusarium</taxon>
    </lineage>
</organism>
<name>A0A1B8ABH9_FUSPO</name>
<feature type="compositionally biased region" description="Polar residues" evidence="1">
    <location>
        <begin position="146"/>
        <end position="171"/>
    </location>
</feature>